<dbReference type="RefSeq" id="WP_377942044.1">
    <property type="nucleotide sequence ID" value="NZ_JBHUCX010000018.1"/>
</dbReference>
<dbReference type="InterPro" id="IPR050707">
    <property type="entry name" value="HTH_MetabolicPath_Reg"/>
</dbReference>
<dbReference type="InterPro" id="IPR005471">
    <property type="entry name" value="Tscrpt_reg_IclR_N"/>
</dbReference>
<evidence type="ECO:0000259" key="4">
    <source>
        <dbReference type="PROSITE" id="PS51077"/>
    </source>
</evidence>
<dbReference type="InterPro" id="IPR029016">
    <property type="entry name" value="GAF-like_dom_sf"/>
</dbReference>
<comment type="caution">
    <text evidence="6">The sequence shown here is derived from an EMBL/GenBank/DDBJ whole genome shotgun (WGS) entry which is preliminary data.</text>
</comment>
<dbReference type="EMBL" id="JBHUCX010000018">
    <property type="protein sequence ID" value="MFD1674201.1"/>
    <property type="molecule type" value="Genomic_DNA"/>
</dbReference>
<reference evidence="7" key="1">
    <citation type="journal article" date="2019" name="Int. J. Syst. Evol. Microbiol.">
        <title>The Global Catalogue of Microorganisms (GCM) 10K type strain sequencing project: providing services to taxonomists for standard genome sequencing and annotation.</title>
        <authorList>
            <consortium name="The Broad Institute Genomics Platform"/>
            <consortium name="The Broad Institute Genome Sequencing Center for Infectious Disease"/>
            <person name="Wu L."/>
            <person name="Ma J."/>
        </authorList>
    </citation>
    <scope>NUCLEOTIDE SEQUENCE [LARGE SCALE GENOMIC DNA]</scope>
    <source>
        <strain evidence="7">CGMCC 1.12286</strain>
    </source>
</reference>
<evidence type="ECO:0000259" key="5">
    <source>
        <dbReference type="PROSITE" id="PS51078"/>
    </source>
</evidence>
<dbReference type="PANTHER" id="PTHR30136:SF35">
    <property type="entry name" value="HTH-TYPE TRANSCRIPTIONAL REGULATOR RV1719"/>
    <property type="match status" value="1"/>
</dbReference>
<name>A0ABW4JCU3_9BACL</name>
<dbReference type="Gene3D" id="1.10.10.10">
    <property type="entry name" value="Winged helix-like DNA-binding domain superfamily/Winged helix DNA-binding domain"/>
    <property type="match status" value="1"/>
</dbReference>
<evidence type="ECO:0000256" key="2">
    <source>
        <dbReference type="ARBA" id="ARBA00023125"/>
    </source>
</evidence>
<feature type="domain" description="HTH iclR-type" evidence="4">
    <location>
        <begin position="11"/>
        <end position="73"/>
    </location>
</feature>
<evidence type="ECO:0000256" key="3">
    <source>
        <dbReference type="ARBA" id="ARBA00023163"/>
    </source>
</evidence>
<evidence type="ECO:0000313" key="7">
    <source>
        <dbReference type="Proteomes" id="UP001597079"/>
    </source>
</evidence>
<dbReference type="PANTHER" id="PTHR30136">
    <property type="entry name" value="HELIX-TURN-HELIX TRANSCRIPTIONAL REGULATOR, ICLR FAMILY"/>
    <property type="match status" value="1"/>
</dbReference>
<dbReference type="InterPro" id="IPR036388">
    <property type="entry name" value="WH-like_DNA-bd_sf"/>
</dbReference>
<dbReference type="PROSITE" id="PS51078">
    <property type="entry name" value="ICLR_ED"/>
    <property type="match status" value="1"/>
</dbReference>
<dbReference type="InterPro" id="IPR014757">
    <property type="entry name" value="Tscrpt_reg_IclR_C"/>
</dbReference>
<dbReference type="Pfam" id="PF01614">
    <property type="entry name" value="IclR_C"/>
    <property type="match status" value="1"/>
</dbReference>
<dbReference type="InterPro" id="IPR036390">
    <property type="entry name" value="WH_DNA-bd_sf"/>
</dbReference>
<dbReference type="Pfam" id="PF09339">
    <property type="entry name" value="HTH_IclR"/>
    <property type="match status" value="1"/>
</dbReference>
<feature type="domain" description="IclR-ED" evidence="5">
    <location>
        <begin position="74"/>
        <end position="255"/>
    </location>
</feature>
<organism evidence="6 7">
    <name type="scientific">Alicyclobacillus fodiniaquatilis</name>
    <dbReference type="NCBI Taxonomy" id="1661150"/>
    <lineage>
        <taxon>Bacteria</taxon>
        <taxon>Bacillati</taxon>
        <taxon>Bacillota</taxon>
        <taxon>Bacilli</taxon>
        <taxon>Bacillales</taxon>
        <taxon>Alicyclobacillaceae</taxon>
        <taxon>Alicyclobacillus</taxon>
    </lineage>
</organism>
<keyword evidence="1" id="KW-0805">Transcription regulation</keyword>
<proteinExistence type="predicted"/>
<dbReference type="Proteomes" id="UP001597079">
    <property type="component" value="Unassembled WGS sequence"/>
</dbReference>
<keyword evidence="7" id="KW-1185">Reference proteome</keyword>
<keyword evidence="2" id="KW-0238">DNA-binding</keyword>
<dbReference type="SUPFAM" id="SSF46785">
    <property type="entry name" value="Winged helix' DNA-binding domain"/>
    <property type="match status" value="1"/>
</dbReference>
<sequence>MKQAQTNAPYGTAILKGVDIIKYIADQPHAKGVSEIARDLGMNRSTVYKLLDTLQQVGFVHKSERNATYTLGAGLVRLAHQALNQLDIRTFAQNALAELNHATQETIHLGILDEDMVVYVAKLESKQTVRMHSRVGNTSPLYCTGIGKAILSTWSEERLDAYFARTKLHKYTAHTVTDEMALRQMLQQIAQQGYAMDDCEHEAEVRCMAAPLYKNNVLYGAFSVTAPVYRFDDDTAARYIPLVKACQKDILAKLP</sequence>
<evidence type="ECO:0000256" key="1">
    <source>
        <dbReference type="ARBA" id="ARBA00023015"/>
    </source>
</evidence>
<evidence type="ECO:0000313" key="6">
    <source>
        <dbReference type="EMBL" id="MFD1674201.1"/>
    </source>
</evidence>
<accession>A0ABW4JCU3</accession>
<gene>
    <name evidence="6" type="ORF">ACFSB2_05670</name>
</gene>
<keyword evidence="3" id="KW-0804">Transcription</keyword>
<protein>
    <submittedName>
        <fullName evidence="6">IclR family transcriptional regulator</fullName>
    </submittedName>
</protein>
<dbReference type="SUPFAM" id="SSF55781">
    <property type="entry name" value="GAF domain-like"/>
    <property type="match status" value="1"/>
</dbReference>
<dbReference type="Gene3D" id="3.30.450.40">
    <property type="match status" value="1"/>
</dbReference>
<dbReference type="SMART" id="SM00346">
    <property type="entry name" value="HTH_ICLR"/>
    <property type="match status" value="1"/>
</dbReference>
<dbReference type="PROSITE" id="PS51077">
    <property type="entry name" value="HTH_ICLR"/>
    <property type="match status" value="1"/>
</dbReference>